<dbReference type="Pfam" id="PF07963">
    <property type="entry name" value="N_methyl"/>
    <property type="match status" value="1"/>
</dbReference>
<keyword evidence="1" id="KW-0472">Membrane</keyword>
<dbReference type="SUPFAM" id="SSF54523">
    <property type="entry name" value="Pili subunits"/>
    <property type="match status" value="1"/>
</dbReference>
<organism evidence="2 3">
    <name type="scientific">Sedimentibacter hydroxybenzoicus DSM 7310</name>
    <dbReference type="NCBI Taxonomy" id="1123245"/>
    <lineage>
        <taxon>Bacteria</taxon>
        <taxon>Bacillati</taxon>
        <taxon>Bacillota</taxon>
        <taxon>Tissierellia</taxon>
        <taxon>Sedimentibacter</taxon>
    </lineage>
</organism>
<dbReference type="PROSITE" id="PS00409">
    <property type="entry name" value="PROKAR_NTER_METHYL"/>
    <property type="match status" value="1"/>
</dbReference>
<dbReference type="RefSeq" id="WP_179237995.1">
    <property type="nucleotide sequence ID" value="NZ_JACBNQ010000008.1"/>
</dbReference>
<dbReference type="InterPro" id="IPR045584">
    <property type="entry name" value="Pilin-like"/>
</dbReference>
<keyword evidence="3" id="KW-1185">Reference proteome</keyword>
<dbReference type="AlphaFoldDB" id="A0A974BJL0"/>
<evidence type="ECO:0000313" key="3">
    <source>
        <dbReference type="Proteomes" id="UP000611629"/>
    </source>
</evidence>
<comment type="caution">
    <text evidence="2">The sequence shown here is derived from an EMBL/GenBank/DDBJ whole genome shotgun (WGS) entry which is preliminary data.</text>
</comment>
<feature type="transmembrane region" description="Helical" evidence="1">
    <location>
        <begin position="12"/>
        <end position="32"/>
    </location>
</feature>
<dbReference type="Proteomes" id="UP000611629">
    <property type="component" value="Unassembled WGS sequence"/>
</dbReference>
<dbReference type="EMBL" id="JACBNQ010000008">
    <property type="protein sequence ID" value="NYB74292.1"/>
    <property type="molecule type" value="Genomic_DNA"/>
</dbReference>
<keyword evidence="1" id="KW-1133">Transmembrane helix</keyword>
<sequence length="149" mass="16558">MRDKRGFTLIELIVVLGLASIVISVVMSFFIANFKSYEAINTESEAQYQSQYIINFMTDKILGAESFEGHTGSVFKFKNPDGKEITFEGAGKRVRYRHGTDAPVLIGNYVKALNIESSGAGEITITLILENGNKEYAAKQIVYMRNSSN</sequence>
<evidence type="ECO:0000313" key="2">
    <source>
        <dbReference type="EMBL" id="NYB74292.1"/>
    </source>
</evidence>
<name>A0A974BJL0_SEDHY</name>
<accession>A0A974BJL0</accession>
<evidence type="ECO:0000256" key="1">
    <source>
        <dbReference type="SAM" id="Phobius"/>
    </source>
</evidence>
<proteinExistence type="predicted"/>
<reference evidence="2" key="1">
    <citation type="submission" date="2020-07" db="EMBL/GenBank/DDBJ databases">
        <title>Genomic analysis of a strain of Sedimentibacter Hydroxybenzoicus DSM7310.</title>
        <authorList>
            <person name="Ma S."/>
        </authorList>
    </citation>
    <scope>NUCLEOTIDE SEQUENCE</scope>
    <source>
        <strain evidence="2">DSM 7310</strain>
    </source>
</reference>
<dbReference type="InterPro" id="IPR012902">
    <property type="entry name" value="N_methyl_site"/>
</dbReference>
<dbReference type="NCBIfam" id="TIGR02532">
    <property type="entry name" value="IV_pilin_GFxxxE"/>
    <property type="match status" value="1"/>
</dbReference>
<keyword evidence="1" id="KW-0812">Transmembrane</keyword>
<gene>
    <name evidence="2" type="ORF">HZF24_09055</name>
</gene>
<protein>
    <submittedName>
        <fullName evidence="2">Prepilin-type N-terminal cleavage/methylation domain-containing protein</fullName>
    </submittedName>
</protein>